<evidence type="ECO:0000256" key="6">
    <source>
        <dbReference type="PIRSR" id="PIRSR602322-1"/>
    </source>
</evidence>
<keyword evidence="9" id="KW-1185">Reference proteome</keyword>
<dbReference type="SUPFAM" id="SSF48695">
    <property type="entry name" value="Multiheme cytochromes"/>
    <property type="match status" value="1"/>
</dbReference>
<feature type="binding site" description="axial binding residue" evidence="6">
    <location>
        <position position="94"/>
    </location>
    <ligand>
        <name>heme c</name>
        <dbReference type="ChEBI" id="CHEBI:61717"/>
        <label>1</label>
    </ligand>
    <ligandPart>
        <name>Fe</name>
        <dbReference type="ChEBI" id="CHEBI:18248"/>
    </ligandPart>
</feature>
<feature type="binding site" description="covalent" evidence="6">
    <location>
        <position position="114"/>
    </location>
    <ligand>
        <name>heme c</name>
        <dbReference type="ChEBI" id="CHEBI:61717"/>
        <label>3</label>
    </ligand>
</feature>
<reference evidence="8 9" key="2">
    <citation type="submission" date="2014-05" db="EMBL/GenBank/DDBJ databases">
        <title>Genome sequence of the 3-chlorobenzoate degrading bacterium Pseudomonas knackmussii B13 shows multiple evidence for horizontal gene transfer.</title>
        <authorList>
            <person name="Miyazaki R."/>
            <person name="Bertelli C."/>
            <person name="Falquet L."/>
            <person name="Robinson-Rechavi M."/>
            <person name="Gharib W."/>
            <person name="Roy S."/>
            <person name="Van der Meer J.R."/>
        </authorList>
    </citation>
    <scope>NUCLEOTIDE SEQUENCE [LARGE SCALE GENOMIC DNA]</scope>
    <source>
        <strain evidence="8 9">B13</strain>
    </source>
</reference>
<feature type="binding site" description="axial binding residue" evidence="6">
    <location>
        <position position="115"/>
    </location>
    <ligand>
        <name>heme c</name>
        <dbReference type="ChEBI" id="CHEBI:61717"/>
        <label>1</label>
    </ligand>
    <ligandPart>
        <name>Fe</name>
        <dbReference type="ChEBI" id="CHEBI:18248"/>
    </ligandPart>
</feature>
<accession>A0A024HHW4</accession>
<comment type="cofactor">
    <cofactor evidence="6">
        <name>heme c</name>
        <dbReference type="ChEBI" id="CHEBI:61717"/>
    </cofactor>
    <text evidence="6">Binds 4 heme c groups covalently per monomer.</text>
</comment>
<dbReference type="CDD" id="cd08168">
    <property type="entry name" value="Cytochrom_C3"/>
    <property type="match status" value="1"/>
</dbReference>
<dbReference type="GO" id="GO:0046872">
    <property type="term" value="F:metal ion binding"/>
    <property type="evidence" value="ECO:0007669"/>
    <property type="project" value="UniProtKB-KW"/>
</dbReference>
<evidence type="ECO:0000313" key="8">
    <source>
        <dbReference type="EMBL" id="CDF84048.1"/>
    </source>
</evidence>
<reference evidence="8 9" key="1">
    <citation type="submission" date="2013-03" db="EMBL/GenBank/DDBJ databases">
        <authorList>
            <person name="Linke B."/>
        </authorList>
    </citation>
    <scope>NUCLEOTIDE SEQUENCE [LARGE SCALE GENOMIC DNA]</scope>
    <source>
        <strain evidence="8 9">B13</strain>
    </source>
</reference>
<feature type="binding site" description="axial binding residue" evidence="6">
    <location>
        <position position="95"/>
    </location>
    <ligand>
        <name>heme c</name>
        <dbReference type="ChEBI" id="CHEBI:61717"/>
        <label>1</label>
    </ligand>
    <ligandPart>
        <name>Fe</name>
        <dbReference type="ChEBI" id="CHEBI:18248"/>
    </ligandPart>
</feature>
<dbReference type="OrthoDB" id="7871236at2"/>
<sequence>MKRWYWLLLIPFLVAFAIGARSGHDRLVSAHPVLPMNFEHSNHGSINCVVCHHDFNDHSAPAPTGTRTCILCHKETPKLAVTIEHDFHQLCEGCHLKNLQAFRQTGPVRSCKACHTPSASASSGGF</sequence>
<dbReference type="HOGENOM" id="CLU_157168_0_0_6"/>
<proteinExistence type="predicted"/>
<evidence type="ECO:0000259" key="7">
    <source>
        <dbReference type="Pfam" id="PF02085"/>
    </source>
</evidence>
<feature type="binding site" description="axial binding residue" evidence="6">
    <location>
        <position position="111"/>
    </location>
    <ligand>
        <name>heme c</name>
        <dbReference type="ChEBI" id="CHEBI:61717"/>
        <label>1</label>
    </ligand>
    <ligandPart>
        <name>Fe</name>
        <dbReference type="ChEBI" id="CHEBI:18248"/>
    </ligandPart>
</feature>
<feature type="binding site" description="axial binding residue" evidence="6">
    <location>
        <position position="52"/>
    </location>
    <ligand>
        <name>heme c</name>
        <dbReference type="ChEBI" id="CHEBI:61717"/>
        <label>1</label>
    </ligand>
    <ligandPart>
        <name>Fe</name>
        <dbReference type="ChEBI" id="CHEBI:18248"/>
    </ligandPart>
</feature>
<evidence type="ECO:0000313" key="9">
    <source>
        <dbReference type="Proteomes" id="UP000025241"/>
    </source>
</evidence>
<dbReference type="STRING" id="1301098.PKB_2701"/>
<evidence type="ECO:0000256" key="2">
    <source>
        <dbReference type="ARBA" id="ARBA00022617"/>
    </source>
</evidence>
<dbReference type="PATRIC" id="fig|1301098.3.peg.2710"/>
<keyword evidence="4" id="KW-0249">Electron transport</keyword>
<dbReference type="GO" id="GO:0009055">
    <property type="term" value="F:electron transfer activity"/>
    <property type="evidence" value="ECO:0007669"/>
    <property type="project" value="InterPro"/>
</dbReference>
<dbReference type="InterPro" id="IPR036280">
    <property type="entry name" value="Multihaem_cyt_sf"/>
</dbReference>
<feature type="binding site" description="axial binding residue" evidence="6">
    <location>
        <position position="43"/>
    </location>
    <ligand>
        <name>heme c</name>
        <dbReference type="ChEBI" id="CHEBI:61717"/>
        <label>1</label>
    </ligand>
    <ligandPart>
        <name>Fe</name>
        <dbReference type="ChEBI" id="CHEBI:18248"/>
    </ligandPart>
</feature>
<feature type="binding site" description="axial binding residue" evidence="6">
    <location>
        <position position="51"/>
    </location>
    <ligand>
        <name>heme c</name>
        <dbReference type="ChEBI" id="CHEBI:61717"/>
        <label>1</label>
    </ligand>
    <ligandPart>
        <name>Fe</name>
        <dbReference type="ChEBI" id="CHEBI:18248"/>
    </ligandPart>
</feature>
<feature type="domain" description="Class III cytochrome C" evidence="7">
    <location>
        <begin position="34"/>
        <end position="115"/>
    </location>
</feature>
<gene>
    <name evidence="8" type="ORF">PKB_2701</name>
</gene>
<dbReference type="GO" id="GO:0020037">
    <property type="term" value="F:heme binding"/>
    <property type="evidence" value="ECO:0007669"/>
    <property type="project" value="InterPro"/>
</dbReference>
<dbReference type="Proteomes" id="UP000025241">
    <property type="component" value="Chromosome I"/>
</dbReference>
<dbReference type="Pfam" id="PF02085">
    <property type="entry name" value="Cytochrom_CIII"/>
    <property type="match status" value="1"/>
</dbReference>
<keyword evidence="5 6" id="KW-0408">Iron</keyword>
<feature type="binding site" description="axial binding residue" evidence="6">
    <location>
        <position position="91"/>
    </location>
    <ligand>
        <name>heme c</name>
        <dbReference type="ChEBI" id="CHEBI:61717"/>
        <label>1</label>
    </ligand>
    <ligandPart>
        <name>Fe</name>
        <dbReference type="ChEBI" id="CHEBI:18248"/>
    </ligandPart>
</feature>
<evidence type="ECO:0000256" key="5">
    <source>
        <dbReference type="ARBA" id="ARBA00023004"/>
    </source>
</evidence>
<feature type="binding site" description="axial binding residue" evidence="6">
    <location>
        <position position="69"/>
    </location>
    <ligand>
        <name>heme c</name>
        <dbReference type="ChEBI" id="CHEBI:61717"/>
        <label>2</label>
    </ligand>
    <ligandPart>
        <name>Fe</name>
        <dbReference type="ChEBI" id="CHEBI:18248"/>
    </ligandPart>
</feature>
<organism evidence="8 9">
    <name type="scientific">Pseudomonas knackmussii (strain DSM 6978 / CCUG 54928 / LMG 23759 / B13)</name>
    <dbReference type="NCBI Taxonomy" id="1301098"/>
    <lineage>
        <taxon>Bacteria</taxon>
        <taxon>Pseudomonadati</taxon>
        <taxon>Pseudomonadota</taxon>
        <taxon>Gammaproteobacteria</taxon>
        <taxon>Pseudomonadales</taxon>
        <taxon>Pseudomonadaceae</taxon>
        <taxon>Pseudomonas</taxon>
    </lineage>
</organism>
<feature type="binding site" description="axial binding residue" evidence="6">
    <location>
        <position position="53"/>
    </location>
    <ligand>
        <name>heme c</name>
        <dbReference type="ChEBI" id="CHEBI:61717"/>
        <label>1</label>
    </ligand>
    <ligandPart>
        <name>Fe</name>
        <dbReference type="ChEBI" id="CHEBI:18248"/>
    </ligandPart>
</feature>
<protein>
    <submittedName>
        <fullName evidence="8">Putative membrane protein</fullName>
    </submittedName>
</protein>
<name>A0A024HHW4_PSEKB</name>
<dbReference type="RefSeq" id="WP_052355274.1">
    <property type="nucleotide sequence ID" value="NZ_HG322950.1"/>
</dbReference>
<dbReference type="AlphaFoldDB" id="A0A024HHW4"/>
<keyword evidence="3 6" id="KW-0479">Metal-binding</keyword>
<dbReference type="InterPro" id="IPR002322">
    <property type="entry name" value="Cyt_c_III"/>
</dbReference>
<feature type="binding site" description="axial binding residue" evidence="6">
    <location>
        <position position="40"/>
    </location>
    <ligand>
        <name>heme c</name>
        <dbReference type="ChEBI" id="CHEBI:61717"/>
        <label>1</label>
    </ligand>
    <ligandPart>
        <name>Fe</name>
        <dbReference type="ChEBI" id="CHEBI:18248"/>
    </ligandPart>
</feature>
<dbReference type="InterPro" id="IPR020942">
    <property type="entry name" value="Cyt_c_III_dom"/>
</dbReference>
<keyword evidence="1" id="KW-0813">Transport</keyword>
<keyword evidence="2 6" id="KW-0349">Heme</keyword>
<evidence type="ECO:0000256" key="4">
    <source>
        <dbReference type="ARBA" id="ARBA00022982"/>
    </source>
</evidence>
<feature type="binding site" description="axial binding residue" evidence="6">
    <location>
        <position position="48"/>
    </location>
    <ligand>
        <name>heme c</name>
        <dbReference type="ChEBI" id="CHEBI:61717"/>
        <label>1</label>
    </ligand>
    <ligandPart>
        <name>Fe</name>
        <dbReference type="ChEBI" id="CHEBI:18248"/>
    </ligandPart>
</feature>
<dbReference type="EMBL" id="HG322950">
    <property type="protein sequence ID" value="CDF84048.1"/>
    <property type="molecule type" value="Genomic_DNA"/>
</dbReference>
<evidence type="ECO:0000256" key="3">
    <source>
        <dbReference type="ARBA" id="ARBA00022723"/>
    </source>
</evidence>
<dbReference type="Gene3D" id="3.90.10.10">
    <property type="entry name" value="Cytochrome C3"/>
    <property type="match status" value="1"/>
</dbReference>
<dbReference type="PRINTS" id="PR00609">
    <property type="entry name" value="CYTOCHROMEC3"/>
</dbReference>
<dbReference type="KEGG" id="pkc:PKB_2701"/>
<evidence type="ECO:0000256" key="1">
    <source>
        <dbReference type="ARBA" id="ARBA00022448"/>
    </source>
</evidence>